<reference evidence="4 5" key="1">
    <citation type="submission" date="2018-02" db="EMBL/GenBank/DDBJ databases">
        <title>The complete genome of two Bacillus pumilus strains from Cuatro Cienegas, Coahuila, Mexico.</title>
        <authorList>
            <person name="Zarza E."/>
            <person name="Alcaraz L.D."/>
            <person name="Aguilar-Salinas B."/>
            <person name="Islas A."/>
            <person name="Olmedo-Alvarez G."/>
        </authorList>
    </citation>
    <scope>NUCLEOTIDE SEQUENCE [LARGE SCALE GENOMIC DNA]</scope>
    <source>
        <strain evidence="4 5">145</strain>
    </source>
</reference>
<feature type="compositionally biased region" description="Basic and acidic residues" evidence="1">
    <location>
        <begin position="637"/>
        <end position="655"/>
    </location>
</feature>
<feature type="compositionally biased region" description="Basic and acidic residues" evidence="1">
    <location>
        <begin position="668"/>
        <end position="686"/>
    </location>
</feature>
<feature type="compositionally biased region" description="Basic and acidic residues" evidence="1">
    <location>
        <begin position="546"/>
        <end position="563"/>
    </location>
</feature>
<organism evidence="4 5">
    <name type="scientific">Bacillus pumilus</name>
    <name type="common">Bacillus mesentericus</name>
    <dbReference type="NCBI Taxonomy" id="1408"/>
    <lineage>
        <taxon>Bacteria</taxon>
        <taxon>Bacillati</taxon>
        <taxon>Bacillota</taxon>
        <taxon>Bacilli</taxon>
        <taxon>Bacillales</taxon>
        <taxon>Bacillaceae</taxon>
        <taxon>Bacillus</taxon>
    </lineage>
</organism>
<dbReference type="NCBIfam" id="NF046089">
    <property type="entry name" value="CD3337_EF1877"/>
    <property type="match status" value="1"/>
</dbReference>
<feature type="compositionally biased region" description="Low complexity" evidence="1">
    <location>
        <begin position="721"/>
        <end position="731"/>
    </location>
</feature>
<protein>
    <submittedName>
        <fullName evidence="4">Uncharacterized protein</fullName>
    </submittedName>
</protein>
<keyword evidence="2" id="KW-0472">Membrane</keyword>
<evidence type="ECO:0000256" key="3">
    <source>
        <dbReference type="SAM" id="SignalP"/>
    </source>
</evidence>
<accession>A0AAD0MKU3</accession>
<name>A0AAD0MKU3_BACPU</name>
<feature type="transmembrane region" description="Helical" evidence="2">
    <location>
        <begin position="153"/>
        <end position="174"/>
    </location>
</feature>
<feature type="transmembrane region" description="Helical" evidence="2">
    <location>
        <begin position="306"/>
        <end position="328"/>
    </location>
</feature>
<feature type="signal peptide" evidence="3">
    <location>
        <begin position="1"/>
        <end position="25"/>
    </location>
</feature>
<evidence type="ECO:0000256" key="1">
    <source>
        <dbReference type="SAM" id="MobiDB-lite"/>
    </source>
</evidence>
<feature type="compositionally biased region" description="Basic and acidic residues" evidence="1">
    <location>
        <begin position="511"/>
        <end position="521"/>
    </location>
</feature>
<feature type="compositionally biased region" description="Basic and acidic residues" evidence="1">
    <location>
        <begin position="606"/>
        <end position="623"/>
    </location>
</feature>
<evidence type="ECO:0000256" key="2">
    <source>
        <dbReference type="SAM" id="Phobius"/>
    </source>
</evidence>
<evidence type="ECO:0000313" key="4">
    <source>
        <dbReference type="EMBL" id="AVM23323.1"/>
    </source>
</evidence>
<dbReference type="Proteomes" id="UP000264960">
    <property type="component" value="Chromosome"/>
</dbReference>
<keyword evidence="3" id="KW-0732">Signal</keyword>
<feature type="transmembrane region" description="Helical" evidence="2">
    <location>
        <begin position="123"/>
        <end position="141"/>
    </location>
</feature>
<dbReference type="RefSeq" id="WP_117729881.1">
    <property type="nucleotide sequence ID" value="NZ_CP027116.1"/>
</dbReference>
<evidence type="ECO:0000313" key="5">
    <source>
        <dbReference type="Proteomes" id="UP000264960"/>
    </source>
</evidence>
<sequence>MKKRNLIITFLALVMLVSTLTVTFANDKAGDKTVKPKVEKVGGVELEISRFPLEHYQAHNQAEDGMIKGAIVSLSNTMLAVTQIIVLVVDKAMDLFMSAEPIDNFSSAITNVSKQMYNVLKKSFGEILFVFMIGFVVYLFFIKGSFKEGMRRFALFFVVMVVSALWVNKAGYWIESLNALSIEGQGKLITVGNKLVGAFSDKSDSTLKMDDVKKGQEIEGTTAVLRNFYFDSAMKSPYLVTNYGTPNEKTILKKGDGEGGLDRIDTLLSFKLTSEGQRAKKDFINKKEVKEYKNQSIAEGSIYVQLGYSFIGLLAAISLGMPFFLIAFLNFLIQIIVLAIAFFLPFAFILSYVPQFAYSGFVSLGRMFALFVLKALLTLVLVFVYAICVITHKTIPPTNLGMYFLNVVAMSVILIIAFLKRDKIINFVTAGKVQNVDANLLENTRKAVVQPSWEGAKKVSSGIGEWKKKRDAKKAAEEHSLGDKRSAPHNQSVGDSKIDRTSQNNPIKGDAAAKKEVERKRQLAASNQLADENKDNTDASNAMPKVDVERSEQLAKDQLKEEGDSNTSASNVMPKVDVERSEQLAKDQLKEEGGSNTSASNVMPKVDVERSEQLAKDRLKEEGDSNANASSPMPKVVDVERNEQDAKDQLTEEGNKNSSASSRIPMVDAERSDQIKEHIAEEEKTNSPKASTSVHEIDVERSDQGVSEKTLTEESISNQKPVNPVPNANVARNEQTQSKEKVSASVPKTENETVKASDNQPKVKRVIQQQPKHVKIELDQIESRQSKNDRGGKGS</sequence>
<dbReference type="EMBL" id="CP027116">
    <property type="protein sequence ID" value="AVM23323.1"/>
    <property type="molecule type" value="Genomic_DNA"/>
</dbReference>
<feature type="transmembrane region" description="Helical" evidence="2">
    <location>
        <begin position="400"/>
        <end position="419"/>
    </location>
</feature>
<dbReference type="InterPro" id="IPR058112">
    <property type="entry name" value="CD3337_EF1877-like"/>
</dbReference>
<feature type="compositionally biased region" description="Polar residues" evidence="1">
    <location>
        <begin position="704"/>
        <end position="720"/>
    </location>
</feature>
<keyword evidence="2" id="KW-0812">Transmembrane</keyword>
<proteinExistence type="predicted"/>
<feature type="compositionally biased region" description="Basic and acidic residues" evidence="1">
    <location>
        <begin position="465"/>
        <end position="486"/>
    </location>
</feature>
<feature type="compositionally biased region" description="Basic and acidic residues" evidence="1">
    <location>
        <begin position="576"/>
        <end position="593"/>
    </location>
</feature>
<dbReference type="AlphaFoldDB" id="A0AAD0MKU3"/>
<gene>
    <name evidence="4" type="ORF">C5695_05575</name>
</gene>
<feature type="transmembrane region" description="Helical" evidence="2">
    <location>
        <begin position="335"/>
        <end position="355"/>
    </location>
</feature>
<feature type="region of interest" description="Disordered" evidence="1">
    <location>
        <begin position="460"/>
        <end position="795"/>
    </location>
</feature>
<feature type="transmembrane region" description="Helical" evidence="2">
    <location>
        <begin position="367"/>
        <end position="388"/>
    </location>
</feature>
<keyword evidence="2" id="KW-1133">Transmembrane helix</keyword>
<feature type="compositionally biased region" description="Basic and acidic residues" evidence="1">
    <location>
        <begin position="774"/>
        <end position="795"/>
    </location>
</feature>
<feature type="chain" id="PRO_5041917806" evidence="3">
    <location>
        <begin position="26"/>
        <end position="795"/>
    </location>
</feature>